<dbReference type="Proteomes" id="UP000005408">
    <property type="component" value="Unassembled WGS sequence"/>
</dbReference>
<dbReference type="PANTHER" id="PTHR47969">
    <property type="entry name" value="CHROMOSOME-ASSOCIATED KINESIN KIF4A-RELATED"/>
    <property type="match status" value="1"/>
</dbReference>
<reference evidence="10" key="1">
    <citation type="submission" date="2022-08" db="UniProtKB">
        <authorList>
            <consortium name="EnsemblMetazoa"/>
        </authorList>
    </citation>
    <scope>IDENTIFICATION</scope>
    <source>
        <strain evidence="10">05x7-T-G4-1.051#20</strain>
    </source>
</reference>
<dbReference type="GO" id="GO:0003777">
    <property type="term" value="F:microtubule motor activity"/>
    <property type="evidence" value="ECO:0007669"/>
    <property type="project" value="InterPro"/>
</dbReference>
<dbReference type="InterPro" id="IPR008984">
    <property type="entry name" value="SMAD_FHA_dom_sf"/>
</dbReference>
<organism evidence="10 11">
    <name type="scientific">Magallana gigas</name>
    <name type="common">Pacific oyster</name>
    <name type="synonym">Crassostrea gigas</name>
    <dbReference type="NCBI Taxonomy" id="29159"/>
    <lineage>
        <taxon>Eukaryota</taxon>
        <taxon>Metazoa</taxon>
        <taxon>Spiralia</taxon>
        <taxon>Lophotrochozoa</taxon>
        <taxon>Mollusca</taxon>
        <taxon>Bivalvia</taxon>
        <taxon>Autobranchia</taxon>
        <taxon>Pteriomorphia</taxon>
        <taxon>Ostreida</taxon>
        <taxon>Ostreoidea</taxon>
        <taxon>Ostreidae</taxon>
        <taxon>Magallana</taxon>
    </lineage>
</organism>
<dbReference type="SUPFAM" id="SSF49879">
    <property type="entry name" value="SMAD/FHA domain"/>
    <property type="match status" value="1"/>
</dbReference>
<evidence type="ECO:0000313" key="11">
    <source>
        <dbReference type="Proteomes" id="UP000005408"/>
    </source>
</evidence>
<protein>
    <recommendedName>
        <fullName evidence="9">Kinesin motor domain-containing protein</fullName>
    </recommendedName>
</protein>
<feature type="coiled-coil region" evidence="8">
    <location>
        <begin position="59"/>
        <end position="93"/>
    </location>
</feature>
<evidence type="ECO:0000256" key="7">
    <source>
        <dbReference type="PROSITE-ProRule" id="PRU00283"/>
    </source>
</evidence>
<dbReference type="Gene3D" id="2.60.200.20">
    <property type="match status" value="1"/>
</dbReference>
<comment type="caution">
    <text evidence="7">Lacks conserved residue(s) required for the propagation of feature annotation.</text>
</comment>
<dbReference type="PROSITE" id="PS50067">
    <property type="entry name" value="KINESIN_MOTOR_2"/>
    <property type="match status" value="1"/>
</dbReference>
<evidence type="ECO:0000256" key="6">
    <source>
        <dbReference type="ARBA" id="ARBA00023212"/>
    </source>
</evidence>
<dbReference type="InterPro" id="IPR036961">
    <property type="entry name" value="Kinesin_motor_dom_sf"/>
</dbReference>
<dbReference type="InterPro" id="IPR027640">
    <property type="entry name" value="Kinesin-like_fam"/>
</dbReference>
<keyword evidence="5 8" id="KW-0175">Coiled coil</keyword>
<evidence type="ECO:0000256" key="1">
    <source>
        <dbReference type="ARBA" id="ARBA00004245"/>
    </source>
</evidence>
<dbReference type="InterPro" id="IPR001752">
    <property type="entry name" value="Kinesin_motor_dom"/>
</dbReference>
<keyword evidence="11" id="KW-1185">Reference proteome</keyword>
<evidence type="ECO:0000256" key="2">
    <source>
        <dbReference type="ARBA" id="ARBA00022490"/>
    </source>
</evidence>
<evidence type="ECO:0000256" key="4">
    <source>
        <dbReference type="ARBA" id="ARBA00022840"/>
    </source>
</evidence>
<evidence type="ECO:0000256" key="5">
    <source>
        <dbReference type="ARBA" id="ARBA00023054"/>
    </source>
</evidence>
<comment type="subcellular location">
    <subcellularLocation>
        <location evidence="1">Cytoplasm</location>
        <location evidence="1">Cytoskeleton</location>
    </subcellularLocation>
</comment>
<keyword evidence="3" id="KW-0547">Nucleotide-binding</keyword>
<feature type="domain" description="Kinesin motor" evidence="9">
    <location>
        <begin position="1"/>
        <end position="42"/>
    </location>
</feature>
<dbReference type="Gene3D" id="3.40.850.10">
    <property type="entry name" value="Kinesin motor domain"/>
    <property type="match status" value="1"/>
</dbReference>
<keyword evidence="2" id="KW-0963">Cytoplasm</keyword>
<dbReference type="GO" id="GO:0008017">
    <property type="term" value="F:microtubule binding"/>
    <property type="evidence" value="ECO:0007669"/>
    <property type="project" value="InterPro"/>
</dbReference>
<evidence type="ECO:0000259" key="9">
    <source>
        <dbReference type="PROSITE" id="PS50067"/>
    </source>
</evidence>
<comment type="similarity">
    <text evidence="7">Belongs to the TRAFAC class myosin-kinesin ATPase superfamily. Kinesin family.</text>
</comment>
<proteinExistence type="inferred from homology"/>
<dbReference type="GO" id="GO:0051231">
    <property type="term" value="P:spindle elongation"/>
    <property type="evidence" value="ECO:0007669"/>
    <property type="project" value="TreeGrafter"/>
</dbReference>
<name>A0A8W8LM02_MAGGI</name>
<evidence type="ECO:0000256" key="3">
    <source>
        <dbReference type="ARBA" id="ARBA00022741"/>
    </source>
</evidence>
<keyword evidence="4" id="KW-0067">ATP-binding</keyword>
<dbReference type="EnsemblMetazoa" id="G28961.1">
    <property type="protein sequence ID" value="G28961.1:cds"/>
    <property type="gene ID" value="G28961"/>
</dbReference>
<dbReference type="InterPro" id="IPR027417">
    <property type="entry name" value="P-loop_NTPase"/>
</dbReference>
<dbReference type="SUPFAM" id="SSF52540">
    <property type="entry name" value="P-loop containing nucleoside triphosphate hydrolases"/>
    <property type="match status" value="1"/>
</dbReference>
<dbReference type="GO" id="GO:0007052">
    <property type="term" value="P:mitotic spindle organization"/>
    <property type="evidence" value="ECO:0007669"/>
    <property type="project" value="TreeGrafter"/>
</dbReference>
<keyword evidence="6" id="KW-0206">Cytoskeleton</keyword>
<dbReference type="PANTHER" id="PTHR47969:SF15">
    <property type="entry name" value="CHROMOSOME-ASSOCIATED KINESIN KIF4A-RELATED"/>
    <property type="match status" value="1"/>
</dbReference>
<dbReference type="GO" id="GO:0005524">
    <property type="term" value="F:ATP binding"/>
    <property type="evidence" value="ECO:0007669"/>
    <property type="project" value="UniProtKB-KW"/>
</dbReference>
<accession>A0A8W8LM02</accession>
<sequence>MLLKDSLGGNSKTVMLATVSPLQSNLEETKSTLEYAFDAKSIRNNSTANECEHLNNSEVEDLMGRLQKIKAELNKVQQEKEKREDLRNALKKDEEPLKESLLNQDKRVTTVPHFLNLNEDHMLSKLVRCYIEKGQCIHIGGKNTDVEGEHFLVASEIDKIGQISNREGQVFLQTFRKNAIALNGQRIVMNLSEQRINSGDRLMFGSLRSLWIFVDPTSDKPNIIEDDFTYDDAENEIIMLTNTEETIPADDMALRRKLIKRAEEVKEANFKAVLSNKPLVFSLALTSAYFLGLNEESNVVIVKIWNRKSNCRYIWTENEFVRAMDDIYEFKIDCENDFDPFDITPDSYTPVGASFVKRDDSGRKQKAKYNKSDLLDQKGSKIGHLCSSFEVTETPRTKSV</sequence>
<evidence type="ECO:0000256" key="8">
    <source>
        <dbReference type="SAM" id="Coils"/>
    </source>
</evidence>
<dbReference type="AlphaFoldDB" id="A0A8W8LM02"/>
<dbReference type="GO" id="GO:0005875">
    <property type="term" value="C:microtubule associated complex"/>
    <property type="evidence" value="ECO:0007669"/>
    <property type="project" value="TreeGrafter"/>
</dbReference>
<evidence type="ECO:0000313" key="10">
    <source>
        <dbReference type="EnsemblMetazoa" id="G28961.1:cds"/>
    </source>
</evidence>
<dbReference type="GO" id="GO:0007018">
    <property type="term" value="P:microtubule-based movement"/>
    <property type="evidence" value="ECO:0007669"/>
    <property type="project" value="InterPro"/>
</dbReference>
<dbReference type="Pfam" id="PF00225">
    <property type="entry name" value="Kinesin"/>
    <property type="match status" value="1"/>
</dbReference>